<organism evidence="3 4">
    <name type="scientific">Orbilia blumenaviensis</name>
    <dbReference type="NCBI Taxonomy" id="1796055"/>
    <lineage>
        <taxon>Eukaryota</taxon>
        <taxon>Fungi</taxon>
        <taxon>Dikarya</taxon>
        <taxon>Ascomycota</taxon>
        <taxon>Pezizomycotina</taxon>
        <taxon>Orbiliomycetes</taxon>
        <taxon>Orbiliales</taxon>
        <taxon>Orbiliaceae</taxon>
        <taxon>Orbilia</taxon>
    </lineage>
</organism>
<keyword evidence="2" id="KW-0472">Membrane</keyword>
<reference evidence="3 4" key="1">
    <citation type="submission" date="2019-10" db="EMBL/GenBank/DDBJ databases">
        <authorList>
            <person name="Palmer J.M."/>
        </authorList>
    </citation>
    <scope>NUCLEOTIDE SEQUENCE [LARGE SCALE GENOMIC DNA]</scope>
    <source>
        <strain evidence="3 4">TWF730</strain>
    </source>
</reference>
<evidence type="ECO:0000256" key="1">
    <source>
        <dbReference type="SAM" id="MobiDB-lite"/>
    </source>
</evidence>
<evidence type="ECO:0000313" key="4">
    <source>
        <dbReference type="Proteomes" id="UP001373714"/>
    </source>
</evidence>
<gene>
    <name evidence="3" type="ORF">TWF730_008268</name>
</gene>
<evidence type="ECO:0000313" key="3">
    <source>
        <dbReference type="EMBL" id="KAK6353845.1"/>
    </source>
</evidence>
<protein>
    <submittedName>
        <fullName evidence="3">Uncharacterized protein</fullName>
    </submittedName>
</protein>
<proteinExistence type="predicted"/>
<feature type="compositionally biased region" description="Basic residues" evidence="1">
    <location>
        <begin position="400"/>
        <end position="410"/>
    </location>
</feature>
<dbReference type="Proteomes" id="UP001373714">
    <property type="component" value="Unassembled WGS sequence"/>
</dbReference>
<keyword evidence="4" id="KW-1185">Reference proteome</keyword>
<feature type="region of interest" description="Disordered" evidence="1">
    <location>
        <begin position="175"/>
        <end position="208"/>
    </location>
</feature>
<name>A0AAV9V447_9PEZI</name>
<comment type="caution">
    <text evidence="3">The sequence shown here is derived from an EMBL/GenBank/DDBJ whole genome shotgun (WGS) entry which is preliminary data.</text>
</comment>
<feature type="transmembrane region" description="Helical" evidence="2">
    <location>
        <begin position="58"/>
        <end position="83"/>
    </location>
</feature>
<feature type="compositionally biased region" description="Basic and acidic residues" evidence="1">
    <location>
        <begin position="411"/>
        <end position="420"/>
    </location>
</feature>
<keyword evidence="2" id="KW-1133">Transmembrane helix</keyword>
<keyword evidence="2" id="KW-0812">Transmembrane</keyword>
<sequence length="420" mass="47025">MPCDHDVSFNFINGTALSGITFRMNVQSNTGTADGNMPSAPSKDALPEPTATTAIRNFIISIITSIIAALIATVLVCLPSFNLRERHRRYRRNRQNPSSAVSIPQSDFLSKPLPSLITHHSLYLIELSRSLPLLPLLRKTRSIEMDGDLPFHNTTMPTPDICGCGSLTNDATHSGPSNLWLSRPEEGRRRSSCSSPPPTRSRKLPEPWESFEDNDPWFPATREAEHRMMLVTLAEHVLSRAKFLEFVGGSAEDRVSVIKTITEPHRALLLKLVGDTMAPSPLRNNEESMAQNPSYAAADMARALFHHKHLFTSVEWYIICADWFRSWTGLSMAEALVSGVGDEEWEVKWGMEVARLGESGDVEALAGMQPRLKRRFRAFAYWEEGFPKSCKSPNPSTPMYHKRPRSPKKRSKEEGATAKQ</sequence>
<dbReference type="AlphaFoldDB" id="A0AAV9V447"/>
<accession>A0AAV9V447</accession>
<evidence type="ECO:0000256" key="2">
    <source>
        <dbReference type="SAM" id="Phobius"/>
    </source>
</evidence>
<feature type="region of interest" description="Disordered" evidence="1">
    <location>
        <begin position="386"/>
        <end position="420"/>
    </location>
</feature>
<dbReference type="EMBL" id="JAVHNS010000005">
    <property type="protein sequence ID" value="KAK6353845.1"/>
    <property type="molecule type" value="Genomic_DNA"/>
</dbReference>